<dbReference type="KEGG" id="ppp:112282770"/>
<dbReference type="EnsemblPlants" id="Pp3c5_11690V3.1">
    <property type="protein sequence ID" value="PAC:32953587.CDS.1"/>
    <property type="gene ID" value="Pp3c5_11690"/>
</dbReference>
<evidence type="ECO:0000256" key="3">
    <source>
        <dbReference type="ARBA" id="ARBA00022837"/>
    </source>
</evidence>
<evidence type="ECO:0000313" key="8">
    <source>
        <dbReference type="EnsemblPlants" id="PAC:32953587.CDS.1"/>
    </source>
</evidence>
<dbReference type="Gramene" id="Pp3c5_11640V3.1">
    <property type="protein sequence ID" value="PAC:32955565.CDS.1"/>
    <property type="gene ID" value="Pp3c5_11640"/>
</dbReference>
<dbReference type="Proteomes" id="UP000006727">
    <property type="component" value="Chromosome 5"/>
</dbReference>
<dbReference type="GeneID" id="112282776"/>
<organism evidence="7">
    <name type="scientific">Physcomitrium patens</name>
    <name type="common">Spreading-leaved earth moss</name>
    <name type="synonym">Physcomitrella patens</name>
    <dbReference type="NCBI Taxonomy" id="3218"/>
    <lineage>
        <taxon>Eukaryota</taxon>
        <taxon>Viridiplantae</taxon>
        <taxon>Streptophyta</taxon>
        <taxon>Embryophyta</taxon>
        <taxon>Bryophyta</taxon>
        <taxon>Bryophytina</taxon>
        <taxon>Bryopsida</taxon>
        <taxon>Funariidae</taxon>
        <taxon>Funariales</taxon>
        <taxon>Funariaceae</taxon>
        <taxon>Physcomitrium</taxon>
    </lineage>
</organism>
<dbReference type="InterPro" id="IPR039647">
    <property type="entry name" value="EF_hand_pair_protein_CML-like"/>
</dbReference>
<evidence type="ECO:0000256" key="2">
    <source>
        <dbReference type="ARBA" id="ARBA00022737"/>
    </source>
</evidence>
<evidence type="ECO:0000256" key="1">
    <source>
        <dbReference type="ARBA" id="ARBA00022723"/>
    </source>
</evidence>
<dbReference type="RefSeq" id="XP_024376613.1">
    <property type="nucleotide sequence ID" value="XM_024520845.2"/>
</dbReference>
<feature type="domain" description="EF-hand" evidence="5">
    <location>
        <begin position="132"/>
        <end position="167"/>
    </location>
</feature>
<feature type="region of interest" description="Disordered" evidence="4">
    <location>
        <begin position="1"/>
        <end position="96"/>
    </location>
</feature>
<keyword evidence="1" id="KW-0479">Metal-binding</keyword>
<feature type="domain" description="EF-hand" evidence="5">
    <location>
        <begin position="96"/>
        <end position="131"/>
    </location>
</feature>
<dbReference type="InterPro" id="IPR018247">
    <property type="entry name" value="EF_Hand_1_Ca_BS"/>
</dbReference>
<dbReference type="Gene3D" id="1.10.238.10">
    <property type="entry name" value="EF-hand"/>
    <property type="match status" value="2"/>
</dbReference>
<protein>
    <recommendedName>
        <fullName evidence="5">EF-hand domain-containing protein</fullName>
    </recommendedName>
</protein>
<evidence type="ECO:0000256" key="4">
    <source>
        <dbReference type="SAM" id="MobiDB-lite"/>
    </source>
</evidence>
<reference evidence="8" key="3">
    <citation type="submission" date="2020-12" db="UniProtKB">
        <authorList>
            <consortium name="EnsemblPlants"/>
        </authorList>
    </citation>
    <scope>IDENTIFICATION</scope>
</reference>
<dbReference type="SUPFAM" id="SSF47473">
    <property type="entry name" value="EF-hand"/>
    <property type="match status" value="1"/>
</dbReference>
<dbReference type="FunFam" id="1.10.238.10:FF:000003">
    <property type="entry name" value="Calmodulin A"/>
    <property type="match status" value="1"/>
</dbReference>
<proteinExistence type="predicted"/>
<dbReference type="EMBL" id="ABEU02000005">
    <property type="protein sequence ID" value="PNR53870.1"/>
    <property type="molecule type" value="Genomic_DNA"/>
</dbReference>
<feature type="domain" description="EF-hand" evidence="5">
    <location>
        <begin position="175"/>
        <end position="210"/>
    </location>
</feature>
<dbReference type="GO" id="GO:0030234">
    <property type="term" value="F:enzyme regulator activity"/>
    <property type="evidence" value="ECO:0000318"/>
    <property type="project" value="GO_Central"/>
</dbReference>
<keyword evidence="9" id="KW-1185">Reference proteome</keyword>
<gene>
    <name evidence="8" type="primary">LOC112282776</name>
    <name evidence="6" type="ORF">PHYPA_007545</name>
    <name evidence="7" type="ORF">PHYPA_007547</name>
</gene>
<dbReference type="AlphaFoldDB" id="A0A2K1KJC1"/>
<dbReference type="PaxDb" id="3218-PP1S442_7V6.2"/>
<dbReference type="Gramene" id="Pp3c5_11640V3.2">
    <property type="protein sequence ID" value="PAC:32955566.CDS.1"/>
    <property type="gene ID" value="Pp3c5_11640"/>
</dbReference>
<dbReference type="EnsemblPlants" id="Pp3c5_11640V3.1">
    <property type="protein sequence ID" value="PAC:32955565.CDS.1"/>
    <property type="gene ID" value="Pp3c5_11640"/>
</dbReference>
<dbReference type="PANTHER" id="PTHR10891">
    <property type="entry name" value="EF-HAND CALCIUM-BINDING DOMAIN CONTAINING PROTEIN"/>
    <property type="match status" value="1"/>
</dbReference>
<evidence type="ECO:0000313" key="6">
    <source>
        <dbReference type="EMBL" id="PNR53870.1"/>
    </source>
</evidence>
<dbReference type="Gramene" id="Pp3c5_11690V3.2">
    <property type="protein sequence ID" value="PAC:32953588.CDS.1"/>
    <property type="gene ID" value="Pp3c5_11690"/>
</dbReference>
<dbReference type="OrthoDB" id="26525at2759"/>
<dbReference type="OMA" id="SMCCIKE"/>
<dbReference type="EMBL" id="ABEU02000005">
    <property type="protein sequence ID" value="PNR53872.1"/>
    <property type="molecule type" value="Genomic_DNA"/>
</dbReference>
<dbReference type="EnsemblPlants" id="Pp3c5_11640V3.2">
    <property type="protein sequence ID" value="PAC:32955566.CDS.1"/>
    <property type="gene ID" value="Pp3c5_11640"/>
</dbReference>
<dbReference type="GO" id="GO:0005737">
    <property type="term" value="C:cytoplasm"/>
    <property type="evidence" value="ECO:0000318"/>
    <property type="project" value="GO_Central"/>
</dbReference>
<keyword evidence="3" id="KW-0106">Calcium</keyword>
<dbReference type="InterPro" id="IPR002048">
    <property type="entry name" value="EF_hand_dom"/>
</dbReference>
<dbReference type="InterPro" id="IPR011992">
    <property type="entry name" value="EF-hand-dom_pair"/>
</dbReference>
<evidence type="ECO:0000259" key="5">
    <source>
        <dbReference type="PROSITE" id="PS50222"/>
    </source>
</evidence>
<feature type="domain" description="EF-hand" evidence="5">
    <location>
        <begin position="212"/>
        <end position="244"/>
    </location>
</feature>
<dbReference type="GO" id="GO:0005509">
    <property type="term" value="F:calcium ion binding"/>
    <property type="evidence" value="ECO:0000318"/>
    <property type="project" value="GO_Central"/>
</dbReference>
<dbReference type="PROSITE" id="PS50222">
    <property type="entry name" value="EF_HAND_2"/>
    <property type="match status" value="4"/>
</dbReference>
<dbReference type="Gramene" id="Pp3c5_11690V3.1">
    <property type="protein sequence ID" value="PAC:32953587.CDS.1"/>
    <property type="gene ID" value="Pp3c5_11690"/>
</dbReference>
<dbReference type="SMART" id="SM00054">
    <property type="entry name" value="EFh"/>
    <property type="match status" value="4"/>
</dbReference>
<evidence type="ECO:0000313" key="9">
    <source>
        <dbReference type="Proteomes" id="UP000006727"/>
    </source>
</evidence>
<accession>A0A2K1KJC1</accession>
<reference evidence="7 9" key="2">
    <citation type="journal article" date="2018" name="Plant J.">
        <title>The Physcomitrella patens chromosome-scale assembly reveals moss genome structure and evolution.</title>
        <authorList>
            <person name="Lang D."/>
            <person name="Ullrich K.K."/>
            <person name="Murat F."/>
            <person name="Fuchs J."/>
            <person name="Jenkins J."/>
            <person name="Haas F.B."/>
            <person name="Piednoel M."/>
            <person name="Gundlach H."/>
            <person name="Van Bel M."/>
            <person name="Meyberg R."/>
            <person name="Vives C."/>
            <person name="Morata J."/>
            <person name="Symeonidi A."/>
            <person name="Hiss M."/>
            <person name="Muchero W."/>
            <person name="Kamisugi Y."/>
            <person name="Saleh O."/>
            <person name="Blanc G."/>
            <person name="Decker E.L."/>
            <person name="van Gessel N."/>
            <person name="Grimwood J."/>
            <person name="Hayes R.D."/>
            <person name="Graham S.W."/>
            <person name="Gunter L.E."/>
            <person name="McDaniel S.F."/>
            <person name="Hoernstein S.N.W."/>
            <person name="Larsson A."/>
            <person name="Li F.W."/>
            <person name="Perroud P.F."/>
            <person name="Phillips J."/>
            <person name="Ranjan P."/>
            <person name="Rokshar D.S."/>
            <person name="Rothfels C.J."/>
            <person name="Schneider L."/>
            <person name="Shu S."/>
            <person name="Stevenson D.W."/>
            <person name="Thummler F."/>
            <person name="Tillich M."/>
            <person name="Villarreal Aguilar J.C."/>
            <person name="Widiez T."/>
            <person name="Wong G.K."/>
            <person name="Wymore A."/>
            <person name="Zhang Y."/>
            <person name="Zimmer A.D."/>
            <person name="Quatrano R.S."/>
            <person name="Mayer K.F.X."/>
            <person name="Goodstein D."/>
            <person name="Casacuberta J.M."/>
            <person name="Vandepoele K."/>
            <person name="Reski R."/>
            <person name="Cuming A.C."/>
            <person name="Tuskan G.A."/>
            <person name="Maumus F."/>
            <person name="Salse J."/>
            <person name="Schmutz J."/>
            <person name="Rensing S.A."/>
        </authorList>
    </citation>
    <scope>NUCLEOTIDE SEQUENCE [LARGE SCALE GENOMIC DNA]</scope>
    <source>
        <strain evidence="8 9">cv. Gransden 2004</strain>
    </source>
</reference>
<evidence type="ECO:0000313" key="7">
    <source>
        <dbReference type="EMBL" id="PNR53872.1"/>
    </source>
</evidence>
<dbReference type="Pfam" id="PF13499">
    <property type="entry name" value="EF-hand_7"/>
    <property type="match status" value="2"/>
</dbReference>
<sequence>MKGFASLGKSKKQESGTLDYSRNGNGNGGPVVPAAGTSVSPKVNRKVAVKAPKDESSGKQGIMSKITSRANLRSKRTNSEKNGGGVTVPPVVSGSKSDQEMEKAFKVYDADKDGRISLAELSSVLTSLCGAISEQEIVQIMEEVDTDNDGFISLAEFVAFHTSSKPGVLNGEISPDMDPMRDAFQMFDKDGDSRISANELQSVLVSLGDKGHSIEECRQMINSVDKDGDGHVDFQEFLELMGCS</sequence>
<dbReference type="PROSITE" id="PS00018">
    <property type="entry name" value="EF_HAND_1"/>
    <property type="match status" value="3"/>
</dbReference>
<dbReference type="STRING" id="3218.A0A2K1KJC1"/>
<dbReference type="CDD" id="cd00051">
    <property type="entry name" value="EFh"/>
    <property type="match status" value="2"/>
</dbReference>
<keyword evidence="2" id="KW-0677">Repeat</keyword>
<dbReference type="EnsemblPlants" id="Pp3c5_11690V3.2">
    <property type="protein sequence ID" value="PAC:32953588.CDS.1"/>
    <property type="gene ID" value="Pp3c5_11690"/>
</dbReference>
<name>A0A2K1KJC1_PHYPA</name>
<reference evidence="7 9" key="1">
    <citation type="journal article" date="2008" name="Science">
        <title>The Physcomitrella genome reveals evolutionary insights into the conquest of land by plants.</title>
        <authorList>
            <person name="Rensing S."/>
            <person name="Lang D."/>
            <person name="Zimmer A."/>
            <person name="Terry A."/>
            <person name="Salamov A."/>
            <person name="Shapiro H."/>
            <person name="Nishiyama T."/>
            <person name="Perroud P.-F."/>
            <person name="Lindquist E."/>
            <person name="Kamisugi Y."/>
            <person name="Tanahashi T."/>
            <person name="Sakakibara K."/>
            <person name="Fujita T."/>
            <person name="Oishi K."/>
            <person name="Shin-I T."/>
            <person name="Kuroki Y."/>
            <person name="Toyoda A."/>
            <person name="Suzuki Y."/>
            <person name="Hashimoto A."/>
            <person name="Yamaguchi K."/>
            <person name="Sugano A."/>
            <person name="Kohara Y."/>
            <person name="Fujiyama A."/>
            <person name="Anterola A."/>
            <person name="Aoki S."/>
            <person name="Ashton N."/>
            <person name="Barbazuk W.B."/>
            <person name="Barker E."/>
            <person name="Bennetzen J."/>
            <person name="Bezanilla M."/>
            <person name="Blankenship R."/>
            <person name="Cho S.H."/>
            <person name="Dutcher S."/>
            <person name="Estelle M."/>
            <person name="Fawcett J.A."/>
            <person name="Gundlach H."/>
            <person name="Hanada K."/>
            <person name="Heyl A."/>
            <person name="Hicks K.A."/>
            <person name="Hugh J."/>
            <person name="Lohr M."/>
            <person name="Mayer K."/>
            <person name="Melkozernov A."/>
            <person name="Murata T."/>
            <person name="Nelson D."/>
            <person name="Pils B."/>
            <person name="Prigge M."/>
            <person name="Reiss B."/>
            <person name="Renner T."/>
            <person name="Rombauts S."/>
            <person name="Rushton P."/>
            <person name="Sanderfoot A."/>
            <person name="Schween G."/>
            <person name="Shiu S.-H."/>
            <person name="Stueber K."/>
            <person name="Theodoulou F.L."/>
            <person name="Tu H."/>
            <person name="Van de Peer Y."/>
            <person name="Verrier P.J."/>
            <person name="Waters E."/>
            <person name="Wood A."/>
            <person name="Yang L."/>
            <person name="Cove D."/>
            <person name="Cuming A."/>
            <person name="Hasebe M."/>
            <person name="Lucas S."/>
            <person name="Mishler D.B."/>
            <person name="Reski R."/>
            <person name="Grigoriev I."/>
            <person name="Quatrano R.S."/>
            <person name="Boore J.L."/>
        </authorList>
    </citation>
    <scope>NUCLEOTIDE SEQUENCE [LARGE SCALE GENOMIC DNA]</scope>
    <source>
        <strain evidence="8 9">cv. Gransden 2004</strain>
    </source>
</reference>
<dbReference type="FunFam" id="1.10.238.10:FF:000089">
    <property type="entry name" value="calmodulin-like protein 3"/>
    <property type="match status" value="1"/>
</dbReference>